<dbReference type="InterPro" id="IPR039564">
    <property type="entry name" value="Peptidase_C39-like"/>
</dbReference>
<feature type="region of interest" description="Disordered" evidence="1">
    <location>
        <begin position="422"/>
        <end position="441"/>
    </location>
</feature>
<feature type="domain" description="Peptidase C39-like" evidence="2">
    <location>
        <begin position="239"/>
        <end position="371"/>
    </location>
</feature>
<dbReference type="EMBL" id="CP030759">
    <property type="protein sequence ID" value="AXA35282.1"/>
    <property type="molecule type" value="Genomic_DNA"/>
</dbReference>
<protein>
    <submittedName>
        <fullName evidence="3">Membrane protein</fullName>
    </submittedName>
</protein>
<evidence type="ECO:0000313" key="4">
    <source>
        <dbReference type="Proteomes" id="UP000262583"/>
    </source>
</evidence>
<dbReference type="Gene3D" id="3.90.70.10">
    <property type="entry name" value="Cysteine proteinases"/>
    <property type="match status" value="1"/>
</dbReference>
<evidence type="ECO:0000256" key="1">
    <source>
        <dbReference type="SAM" id="MobiDB-lite"/>
    </source>
</evidence>
<feature type="compositionally biased region" description="Polar residues" evidence="1">
    <location>
        <begin position="430"/>
        <end position="441"/>
    </location>
</feature>
<evidence type="ECO:0000259" key="2">
    <source>
        <dbReference type="Pfam" id="PF13529"/>
    </source>
</evidence>
<dbReference type="AlphaFoldDB" id="A0A2Z4Y3I0"/>
<proteinExistence type="predicted"/>
<dbReference type="Pfam" id="PF13529">
    <property type="entry name" value="Peptidase_C39_2"/>
    <property type="match status" value="1"/>
</dbReference>
<organism evidence="3 4">
    <name type="scientific">Sumerlaea chitinivorans</name>
    <dbReference type="NCBI Taxonomy" id="2250252"/>
    <lineage>
        <taxon>Bacteria</taxon>
        <taxon>Candidatus Sumerlaeota</taxon>
        <taxon>Candidatus Sumerlaeia</taxon>
        <taxon>Candidatus Sumerlaeales</taxon>
        <taxon>Candidatus Sumerlaeaceae</taxon>
        <taxon>Candidatus Sumerlaea</taxon>
    </lineage>
</organism>
<accession>A0A2Z4Y3I0</accession>
<dbReference type="Proteomes" id="UP000262583">
    <property type="component" value="Chromosome"/>
</dbReference>
<name>A0A2Z4Y3I0_SUMC1</name>
<reference evidence="3 4" key="1">
    <citation type="submission" date="2018-05" db="EMBL/GenBank/DDBJ databases">
        <title>A metagenomic window into the 2 km-deep terrestrial subsurface aquifer revealed taxonomically and functionally diverse microbial community comprising novel uncultured bacterial lineages.</title>
        <authorList>
            <person name="Kadnikov V.V."/>
            <person name="Mardanov A.V."/>
            <person name="Beletsky A.V."/>
            <person name="Banks D."/>
            <person name="Pimenov N.V."/>
            <person name="Frank Y.A."/>
            <person name="Karnachuk O.V."/>
            <person name="Ravin N.V."/>
        </authorList>
    </citation>
    <scope>NUCLEOTIDE SEQUENCE [LARGE SCALE GENOMIC DNA]</scope>
    <source>
        <strain evidence="3">BY</strain>
    </source>
</reference>
<gene>
    <name evidence="3" type="ORF">BRCON_0505</name>
</gene>
<sequence length="441" mass="49275">MLVISSRLHFSQDGHFLSITIESYPRKASPAGAGFKEVNMKPKVLLQNLVVFGVILLMVGGSVPSLRAETTSPAAHSSTSPATTKPLDLKYTIRPTQWKKVAKAEWLSPRVRSAEPFDELIYNWKVRLPRDMGFRLYLKVFGDDDVASPWLYAGFWGTVPLVENRTNPKFEFGELDQDQLKLTRKVRSFQFKLVDEGRVPLTVLPAMNIIVTDNSAPAELVARYVHNGASWPTSASLVLDVPINAQLDSGGNWLPDRCQSAALGAALQYFGTTVPLEHIIFYTTDPEYKSFGIWPRTINAAIELGFDAYIDRFRDWDKVRRTVAENKVILCSITMPPAPDYVAPPYRQMPGHIVALCGVTDDGRVVVTDSALAKSNRGYLCQWLLPDFERVWMRNKGGVGMVICPPKNATLRPVKNLPPFPYHERARNAAETTGTLQQAQK</sequence>
<evidence type="ECO:0000313" key="3">
    <source>
        <dbReference type="EMBL" id="AXA35282.1"/>
    </source>
</evidence>
<dbReference type="KEGG" id="schv:BRCON_0505"/>